<name>A0A6P8Z6R0_DROAB</name>
<feature type="compositionally biased region" description="Polar residues" evidence="2">
    <location>
        <begin position="26"/>
        <end position="45"/>
    </location>
</feature>
<dbReference type="RefSeq" id="XP_034112237.1">
    <property type="nucleotide sequence ID" value="XM_034256346.1"/>
</dbReference>
<gene>
    <name evidence="4" type="primary">LOC117573266</name>
</gene>
<feature type="compositionally biased region" description="Low complexity" evidence="2">
    <location>
        <begin position="89"/>
        <end position="104"/>
    </location>
</feature>
<sequence length="610" mass="68808">MVQNFKKPSVIIKDLQPFHEHVVQKKSGSTPAAQNKSTHPSNSKYSKGYENVDSKELQGKNTQQSNKKPNEISAATSSKQLHNAAPTLPVHSPHSPVHPNSYPNVQHNKLSGRYIYNKKPQQKSDNKLFNAKQLAININDFSESERFSPSYSPITCNCIKSPNETITPKERNYFDFSHSSATNKTIKEQTFNVSNSQIYRKYNNHDHLLPIPQSSFEKMSTSDLNLKRIAKKSPLISQQSRYEKANITAYDNSQRLGRLAAHHDNQNKYHYAFAFSKSEQTSPNNIDIKKSTFAYDNNDPRSASSLLYVSSMDPWTKKSEFQTDGLNQYSENADPWIKRSTESQIKSPRMKDKAQIGQIKSFSSAKRELSLDTHKKSNYLQPEVQRHQSLRNGGDYVLSAPPSPHFLKTSNDASCIVIRSPNEAIQTKSASFSPARGKNLLNPFGDIAICDDNITRHSFQTQAAAKPDPLRHTEHSNCNLTVNNSKRLQNRHSFSSISEQSKEELQLNIRRLSEQMSQLSLKKIFKFSLSDCNVNNKGDSIQSSDQQTQTTDILAKAQKHETHVTGNNKGCGKEISKCKESFSPKVSTVLGNTKVYASCQKRNPMQETTC</sequence>
<feature type="compositionally biased region" description="Polar residues" evidence="2">
    <location>
        <begin position="59"/>
        <end position="73"/>
    </location>
</feature>
<evidence type="ECO:0000256" key="2">
    <source>
        <dbReference type="SAM" id="MobiDB-lite"/>
    </source>
</evidence>
<feature type="region of interest" description="Disordered" evidence="2">
    <location>
        <begin position="1"/>
        <end position="73"/>
    </location>
</feature>
<dbReference type="GeneID" id="117573266"/>
<keyword evidence="1" id="KW-0175">Coiled coil</keyword>
<protein>
    <submittedName>
        <fullName evidence="4">Uncharacterized protein LOC117573266</fullName>
    </submittedName>
</protein>
<dbReference type="OrthoDB" id="446723at2759"/>
<dbReference type="Proteomes" id="UP000515160">
    <property type="component" value="Chromosome 2R"/>
</dbReference>
<evidence type="ECO:0000313" key="4">
    <source>
        <dbReference type="RefSeq" id="XP_034112237.1"/>
    </source>
</evidence>
<feature type="region of interest" description="Disordered" evidence="2">
    <location>
        <begin position="85"/>
        <end position="106"/>
    </location>
</feature>
<evidence type="ECO:0000256" key="1">
    <source>
        <dbReference type="SAM" id="Coils"/>
    </source>
</evidence>
<feature type="coiled-coil region" evidence="1">
    <location>
        <begin position="495"/>
        <end position="522"/>
    </location>
</feature>
<dbReference type="AlphaFoldDB" id="A0A6P8Z6R0"/>
<evidence type="ECO:0000313" key="3">
    <source>
        <dbReference type="Proteomes" id="UP000515160"/>
    </source>
</evidence>
<proteinExistence type="predicted"/>
<keyword evidence="3" id="KW-1185">Reference proteome</keyword>
<accession>A0A6P8Z6R0</accession>
<reference evidence="4" key="1">
    <citation type="submission" date="2025-08" db="UniProtKB">
        <authorList>
            <consortium name="RefSeq"/>
        </authorList>
    </citation>
    <scope>IDENTIFICATION</scope>
    <source>
        <strain evidence="4">15112-1751.03</strain>
        <tissue evidence="4">Whole Adult</tissue>
    </source>
</reference>
<organism evidence="3 4">
    <name type="scientific">Drosophila albomicans</name>
    <name type="common">Fruit fly</name>
    <dbReference type="NCBI Taxonomy" id="7291"/>
    <lineage>
        <taxon>Eukaryota</taxon>
        <taxon>Metazoa</taxon>
        <taxon>Ecdysozoa</taxon>
        <taxon>Arthropoda</taxon>
        <taxon>Hexapoda</taxon>
        <taxon>Insecta</taxon>
        <taxon>Pterygota</taxon>
        <taxon>Neoptera</taxon>
        <taxon>Endopterygota</taxon>
        <taxon>Diptera</taxon>
        <taxon>Brachycera</taxon>
        <taxon>Muscomorpha</taxon>
        <taxon>Ephydroidea</taxon>
        <taxon>Drosophilidae</taxon>
        <taxon>Drosophila</taxon>
    </lineage>
</organism>